<accession>A0AAJ0AWU9</accession>
<name>A0AAJ0AWU9_9PEZI</name>
<dbReference type="Proteomes" id="UP001224890">
    <property type="component" value="Unassembled WGS sequence"/>
</dbReference>
<proteinExistence type="predicted"/>
<sequence length="297" mass="34098">MSWGPVLMRSHTHTHTHTHTQVSHVRYRGFPGNRLLGANTMAGYETARQITLPCNECHQPSLSPPLTRGTHVVLAARFFFLGSPPIQLVDPPVRQDAGTLYSHWLGNPFFFPTCVEERYAAARHHTSHHELLTISGVKEIPRASFSLLSLWKFCFLLFSLWKAVSWSEWKEDGIMVETNCLMPCRPLSLGVFPDFPFLAMHRINASDEDQSCLPCCPPRDVPFPTTSLSFLKMRRRKKRNHKDLSSALADFGVFLVRKMKEQKRPRVEKSREEKFIPEADDQTTLSLLCHAEWFPCR</sequence>
<gene>
    <name evidence="1" type="ORF">BDP55DRAFT_352027</name>
</gene>
<keyword evidence="2" id="KW-1185">Reference proteome</keyword>
<reference evidence="1" key="1">
    <citation type="submission" date="2021-06" db="EMBL/GenBank/DDBJ databases">
        <title>Comparative genomics, transcriptomics and evolutionary studies reveal genomic signatures of adaptation to plant cell wall in hemibiotrophic fungi.</title>
        <authorList>
            <consortium name="DOE Joint Genome Institute"/>
            <person name="Baroncelli R."/>
            <person name="Diaz J.F."/>
            <person name="Benocci T."/>
            <person name="Peng M."/>
            <person name="Battaglia E."/>
            <person name="Haridas S."/>
            <person name="Andreopoulos W."/>
            <person name="Labutti K."/>
            <person name="Pangilinan J."/>
            <person name="Floch G.L."/>
            <person name="Makela M.R."/>
            <person name="Henrissat B."/>
            <person name="Grigoriev I.V."/>
            <person name="Crouch J.A."/>
            <person name="De Vries R.P."/>
            <person name="Sukno S.A."/>
            <person name="Thon M.R."/>
        </authorList>
    </citation>
    <scope>NUCLEOTIDE SEQUENCE</scope>
    <source>
        <strain evidence="1">CBS 193.32</strain>
    </source>
</reference>
<dbReference type="EMBL" id="JAHMHR010000006">
    <property type="protein sequence ID" value="KAK1690481.1"/>
    <property type="molecule type" value="Genomic_DNA"/>
</dbReference>
<organism evidence="1 2">
    <name type="scientific">Colletotrichum godetiae</name>
    <dbReference type="NCBI Taxonomy" id="1209918"/>
    <lineage>
        <taxon>Eukaryota</taxon>
        <taxon>Fungi</taxon>
        <taxon>Dikarya</taxon>
        <taxon>Ascomycota</taxon>
        <taxon>Pezizomycotina</taxon>
        <taxon>Sordariomycetes</taxon>
        <taxon>Hypocreomycetidae</taxon>
        <taxon>Glomerellales</taxon>
        <taxon>Glomerellaceae</taxon>
        <taxon>Colletotrichum</taxon>
        <taxon>Colletotrichum acutatum species complex</taxon>
    </lineage>
</organism>
<dbReference type="GeneID" id="85451519"/>
<protein>
    <submittedName>
        <fullName evidence="1">Uncharacterized protein</fullName>
    </submittedName>
</protein>
<dbReference type="AlphaFoldDB" id="A0AAJ0AWU9"/>
<comment type="caution">
    <text evidence="1">The sequence shown here is derived from an EMBL/GenBank/DDBJ whole genome shotgun (WGS) entry which is preliminary data.</text>
</comment>
<evidence type="ECO:0000313" key="2">
    <source>
        <dbReference type="Proteomes" id="UP001224890"/>
    </source>
</evidence>
<dbReference type="RefSeq" id="XP_060434176.1">
    <property type="nucleotide sequence ID" value="XM_060566993.1"/>
</dbReference>
<evidence type="ECO:0000313" key="1">
    <source>
        <dbReference type="EMBL" id="KAK1690481.1"/>
    </source>
</evidence>